<evidence type="ECO:0000256" key="5">
    <source>
        <dbReference type="HAMAP-Rule" id="MF_00093"/>
    </source>
</evidence>
<dbReference type="PANTHER" id="PTHR43804:SF7">
    <property type="entry name" value="LD18447P"/>
    <property type="match status" value="1"/>
</dbReference>
<feature type="domain" description="Prokaryotic-type class I peptide chain release factors" evidence="7">
    <location>
        <begin position="227"/>
        <end position="243"/>
    </location>
</feature>
<keyword evidence="3 5" id="KW-0488">Methylation</keyword>
<evidence type="ECO:0000256" key="6">
    <source>
        <dbReference type="NCBIfam" id="TIGR00019"/>
    </source>
</evidence>
<proteinExistence type="inferred from homology"/>
<dbReference type="Proteomes" id="UP000706039">
    <property type="component" value="Unassembled WGS sequence"/>
</dbReference>
<accession>A0ABS7PVH6</accession>
<dbReference type="InterPro" id="IPR000352">
    <property type="entry name" value="Pep_chain_release_fac_I"/>
</dbReference>
<dbReference type="InterPro" id="IPR050057">
    <property type="entry name" value="Prokaryotic/Mito_RF"/>
</dbReference>
<dbReference type="PANTHER" id="PTHR43804">
    <property type="entry name" value="LD18447P"/>
    <property type="match status" value="1"/>
</dbReference>
<evidence type="ECO:0000259" key="7">
    <source>
        <dbReference type="PROSITE" id="PS00745"/>
    </source>
</evidence>
<comment type="function">
    <text evidence="1 5">Peptide chain release factor 1 directs the termination of translation in response to the peptide chain termination codons UAG and UAA.</text>
</comment>
<gene>
    <name evidence="5 8" type="primary">prfA</name>
    <name evidence="8" type="ORF">K7G82_23895</name>
</gene>
<dbReference type="PROSITE" id="PS00745">
    <property type="entry name" value="RF_PROK_I"/>
    <property type="match status" value="1"/>
</dbReference>
<dbReference type="Gene3D" id="3.30.160.20">
    <property type="match status" value="1"/>
</dbReference>
<dbReference type="HAMAP" id="MF_00093">
    <property type="entry name" value="Rel_fac_1"/>
    <property type="match status" value="1"/>
</dbReference>
<dbReference type="SMART" id="SM00937">
    <property type="entry name" value="PCRF"/>
    <property type="match status" value="1"/>
</dbReference>
<sequence>MTRISAERIAAIEARRDELQAMLATADLPPDRFVAASKEYAEIEPVAAAAGEVRRLRAEIVVLGEMAQDPDSDIRQMASEELADINARMPEAERALAIRLLPRDAADERPAMLEIRAGTGGDEAALFAGDLFRMYSRYAETRGWRIELISANASDIGGYKEVVASVTGQGVFARLKFESGVHRVQRVPVTESGGRIHTSAATVAVLPEPEEVDVHIDDKDLRIDVFRASGSGGQHVNTTDSAVRITHLPSGLVVSQQDEKSQHKNKAKAMKVLRARLYELERERVASAQAGARKSMVGSGDRSERIRTYNFPQGRVTDHRINLTLHRLPEILEGQLDELISTLIAEDQAERLANLDAGNG</sequence>
<dbReference type="InterPro" id="IPR004373">
    <property type="entry name" value="RF-1"/>
</dbReference>
<comment type="PTM">
    <text evidence="5">Methylated by PrmC. Methylation increases the termination efficiency of RF1.</text>
</comment>
<keyword evidence="4 5" id="KW-0648">Protein biosynthesis</keyword>
<evidence type="ECO:0000313" key="9">
    <source>
        <dbReference type="Proteomes" id="UP000706039"/>
    </source>
</evidence>
<dbReference type="Pfam" id="PF03462">
    <property type="entry name" value="PCRF"/>
    <property type="match status" value="1"/>
</dbReference>
<keyword evidence="5" id="KW-0963">Cytoplasm</keyword>
<dbReference type="InterPro" id="IPR045853">
    <property type="entry name" value="Pep_chain_release_fac_I_sf"/>
</dbReference>
<dbReference type="RefSeq" id="WP_222992479.1">
    <property type="nucleotide sequence ID" value="NZ_JAINVV010000012.1"/>
</dbReference>
<dbReference type="Gene3D" id="3.30.70.1660">
    <property type="match status" value="1"/>
</dbReference>
<comment type="similarity">
    <text evidence="2 5">Belongs to the prokaryotic/mitochondrial release factor family.</text>
</comment>
<dbReference type="EMBL" id="JAINVV010000012">
    <property type="protein sequence ID" value="MBY8825368.1"/>
    <property type="molecule type" value="Genomic_DNA"/>
</dbReference>
<dbReference type="NCBIfam" id="TIGR00019">
    <property type="entry name" value="prfA"/>
    <property type="match status" value="1"/>
</dbReference>
<name>A0ABS7PVH6_9SPHN</name>
<dbReference type="Gene3D" id="6.10.140.1950">
    <property type="match status" value="1"/>
</dbReference>
<dbReference type="InterPro" id="IPR005139">
    <property type="entry name" value="PCRF"/>
</dbReference>
<evidence type="ECO:0000256" key="1">
    <source>
        <dbReference type="ARBA" id="ARBA00002986"/>
    </source>
</evidence>
<protein>
    <recommendedName>
        <fullName evidence="5 6">Peptide chain release factor 1</fullName>
        <shortName evidence="5">RF-1</shortName>
    </recommendedName>
</protein>
<evidence type="ECO:0000256" key="2">
    <source>
        <dbReference type="ARBA" id="ARBA00010835"/>
    </source>
</evidence>
<dbReference type="Pfam" id="PF00472">
    <property type="entry name" value="RF-1"/>
    <property type="match status" value="1"/>
</dbReference>
<keyword evidence="9" id="KW-1185">Reference proteome</keyword>
<dbReference type="SUPFAM" id="SSF75620">
    <property type="entry name" value="Release factor"/>
    <property type="match status" value="1"/>
</dbReference>
<organism evidence="8 9">
    <name type="scientific">Sphingomonas colocasiae</name>
    <dbReference type="NCBI Taxonomy" id="1848973"/>
    <lineage>
        <taxon>Bacteria</taxon>
        <taxon>Pseudomonadati</taxon>
        <taxon>Pseudomonadota</taxon>
        <taxon>Alphaproteobacteria</taxon>
        <taxon>Sphingomonadales</taxon>
        <taxon>Sphingomonadaceae</taxon>
        <taxon>Sphingomonas</taxon>
    </lineage>
</organism>
<feature type="modified residue" description="N5-methylglutamine" evidence="5">
    <location>
        <position position="234"/>
    </location>
</feature>
<evidence type="ECO:0000313" key="8">
    <source>
        <dbReference type="EMBL" id="MBY8825368.1"/>
    </source>
</evidence>
<evidence type="ECO:0000256" key="4">
    <source>
        <dbReference type="ARBA" id="ARBA00022917"/>
    </source>
</evidence>
<comment type="subcellular location">
    <subcellularLocation>
        <location evidence="5">Cytoplasm</location>
    </subcellularLocation>
</comment>
<comment type="caution">
    <text evidence="8">The sequence shown here is derived from an EMBL/GenBank/DDBJ whole genome shotgun (WGS) entry which is preliminary data.</text>
</comment>
<dbReference type="NCBIfam" id="NF001859">
    <property type="entry name" value="PRK00591.1"/>
    <property type="match status" value="1"/>
</dbReference>
<reference evidence="8 9" key="1">
    <citation type="submission" date="2021-08" db="EMBL/GenBank/DDBJ databases">
        <authorList>
            <person name="Tuo L."/>
        </authorList>
    </citation>
    <scope>NUCLEOTIDE SEQUENCE [LARGE SCALE GENOMIC DNA]</scope>
    <source>
        <strain evidence="8 9">JCM 31229</strain>
    </source>
</reference>
<evidence type="ECO:0000256" key="3">
    <source>
        <dbReference type="ARBA" id="ARBA00022481"/>
    </source>
</evidence>